<feature type="transmembrane region" description="Helical" evidence="1">
    <location>
        <begin position="6"/>
        <end position="25"/>
    </location>
</feature>
<organism evidence="3 4">
    <name type="scientific">Kitasatospora cineracea</name>
    <dbReference type="NCBI Taxonomy" id="88074"/>
    <lineage>
        <taxon>Bacteria</taxon>
        <taxon>Bacillati</taxon>
        <taxon>Actinomycetota</taxon>
        <taxon>Actinomycetes</taxon>
        <taxon>Kitasatosporales</taxon>
        <taxon>Streptomycetaceae</taxon>
        <taxon>Kitasatospora</taxon>
    </lineage>
</organism>
<proteinExistence type="predicted"/>
<evidence type="ECO:0000256" key="1">
    <source>
        <dbReference type="SAM" id="Phobius"/>
    </source>
</evidence>
<evidence type="ECO:0000313" key="3">
    <source>
        <dbReference type="EMBL" id="RPE33931.1"/>
    </source>
</evidence>
<protein>
    <submittedName>
        <fullName evidence="3">Uncharacterized protein</fullName>
    </submittedName>
</protein>
<evidence type="ECO:0000313" key="4">
    <source>
        <dbReference type="Proteomes" id="UP000266906"/>
    </source>
</evidence>
<accession>A0A8G1XAV0</accession>
<dbReference type="Proteomes" id="UP000267408">
    <property type="component" value="Unassembled WGS sequence"/>
</dbReference>
<keyword evidence="1" id="KW-1133">Transmembrane helix</keyword>
<keyword evidence="1" id="KW-0812">Transmembrane</keyword>
<dbReference type="Proteomes" id="UP000266906">
    <property type="component" value="Unassembled WGS sequence"/>
</dbReference>
<comment type="caution">
    <text evidence="3">The sequence shown here is derived from an EMBL/GenBank/DDBJ whole genome shotgun (WGS) entry which is preliminary data.</text>
</comment>
<dbReference type="EMBL" id="RKQG01000001">
    <property type="protein sequence ID" value="RPE33931.1"/>
    <property type="molecule type" value="Genomic_DNA"/>
</dbReference>
<keyword evidence="4" id="KW-1185">Reference proteome</keyword>
<sequence length="32" mass="3586">MTVSGLEFAWVLVLCVIGAVAWRLLRSAVRRL</sequence>
<evidence type="ECO:0000313" key="5">
    <source>
        <dbReference type="Proteomes" id="UP000267408"/>
    </source>
</evidence>
<accession>A0A3N4RSP0</accession>
<reference evidence="4 5" key="1">
    <citation type="submission" date="2018-11" db="EMBL/GenBank/DDBJ databases">
        <title>Sequencing the genomes of 1000 actinobacteria strains.</title>
        <authorList>
            <person name="Klenk H.-P."/>
        </authorList>
    </citation>
    <scope>NUCLEOTIDE SEQUENCE [LARGE SCALE GENOMIC DNA]</scope>
    <source>
        <strain evidence="2 5">DSM 44780</strain>
        <strain evidence="3 4">DSM 44781</strain>
    </source>
</reference>
<evidence type="ECO:0000313" key="2">
    <source>
        <dbReference type="EMBL" id="ROR43580.1"/>
    </source>
</evidence>
<gene>
    <name evidence="3" type="ORF">EDD38_2237</name>
    <name evidence="2" type="ORF">EDD39_1745</name>
</gene>
<name>A0A3N4RSP0_9ACTN</name>
<dbReference type="EMBL" id="RJVJ01000001">
    <property type="protein sequence ID" value="ROR43580.1"/>
    <property type="molecule type" value="Genomic_DNA"/>
</dbReference>
<keyword evidence="1" id="KW-0472">Membrane</keyword>
<dbReference type="AlphaFoldDB" id="A0A3N4RSP0"/>